<evidence type="ECO:0000313" key="1">
    <source>
        <dbReference type="EMBL" id="MBA7722060.1"/>
    </source>
</evidence>
<name>A0A1Q6AVG4_ECOLX</name>
<dbReference type="AlphaFoldDB" id="A0A1Q6AVG4"/>
<accession>A0A1Q6AVG4</accession>
<evidence type="ECO:0000313" key="2">
    <source>
        <dbReference type="Proteomes" id="UP000622722"/>
    </source>
</evidence>
<dbReference type="Pfam" id="PF14350">
    <property type="entry name" value="Beta_protein"/>
    <property type="match status" value="1"/>
</dbReference>
<dbReference type="Proteomes" id="UP000622722">
    <property type="component" value="Unassembled WGS sequence"/>
</dbReference>
<proteinExistence type="predicted"/>
<gene>
    <name evidence="1" type="ORF">HV209_26545</name>
</gene>
<dbReference type="InterPro" id="IPR025683">
    <property type="entry name" value="Protein_beta"/>
</dbReference>
<dbReference type="RefSeq" id="WP_000156214.1">
    <property type="nucleotide sequence ID" value="NZ_BDPF01000007.1"/>
</dbReference>
<dbReference type="EMBL" id="JABXPW010000015">
    <property type="protein sequence ID" value="MBA7722060.1"/>
    <property type="molecule type" value="Genomic_DNA"/>
</dbReference>
<sequence length="365" mass="41607">MTISYIPILKAKRSELSALSQLSIEKKSKILPLLEIEPVPIDPDSGIALKSYNETLIEFGKKVSKSCSDMQGVYIDGLLIEEHFISPEDHYPIINAVNQVRDMGIRVIPVSSPTRPSNYKRAIDELMQNEICLRLTTLDLVNPQLITHYINHLGIPLSNIDIIIDLRDELTEDKLNSGELYTLAMGLINNLAHLNEYRKVILSGGSFPTDLSDISVGLYSQPRIEWILWQSLMNRKELARNVIYSDYGVQHPDFNRLSTRFPSVSASVRYSGDNDFWVFRGRVANRFGYEQYGKHSEDILAHREYSGPTFCAGDRDIEYYANEYQAYKANPSGNYKFGSPEVWRRIGQNHHITKVVEQLATLYGL</sequence>
<comment type="caution">
    <text evidence="1">The sequence shown here is derived from an EMBL/GenBank/DDBJ whole genome shotgun (WGS) entry which is preliminary data.</text>
</comment>
<organism evidence="1 2">
    <name type="scientific">Escherichia coli</name>
    <dbReference type="NCBI Taxonomy" id="562"/>
    <lineage>
        <taxon>Bacteria</taxon>
        <taxon>Pseudomonadati</taxon>
        <taxon>Pseudomonadota</taxon>
        <taxon>Gammaproteobacteria</taxon>
        <taxon>Enterobacterales</taxon>
        <taxon>Enterobacteriaceae</taxon>
        <taxon>Escherichia</taxon>
    </lineage>
</organism>
<protein>
    <submittedName>
        <fullName evidence="1">Beta family protein</fullName>
    </submittedName>
</protein>
<reference evidence="1" key="1">
    <citation type="submission" date="2020-06" db="EMBL/GenBank/DDBJ databases">
        <title>REHAB project genomes.</title>
        <authorList>
            <person name="Shaw L.P."/>
        </authorList>
    </citation>
    <scope>NUCLEOTIDE SEQUENCE</scope>
    <source>
        <strain evidence="1">RHBSTW-00474</strain>
    </source>
</reference>